<feature type="transmembrane region" description="Helical" evidence="6">
    <location>
        <begin position="254"/>
        <end position="276"/>
    </location>
</feature>
<comment type="similarity">
    <text evidence="2">Belongs to the NIPA family.</text>
</comment>
<feature type="transmembrane region" description="Helical" evidence="6">
    <location>
        <begin position="50"/>
        <end position="70"/>
    </location>
</feature>
<dbReference type="PANTHER" id="PTHR12570:SF92">
    <property type="entry name" value="SPICHTHYIN, ISOFORM B"/>
    <property type="match status" value="1"/>
</dbReference>
<protein>
    <submittedName>
        <fullName evidence="8">Magnesium transporter NIPA2-like</fullName>
    </submittedName>
</protein>
<feature type="transmembrane region" description="Helical" evidence="6">
    <location>
        <begin position="151"/>
        <end position="171"/>
    </location>
</feature>
<evidence type="ECO:0000256" key="6">
    <source>
        <dbReference type="SAM" id="Phobius"/>
    </source>
</evidence>
<feature type="transmembrane region" description="Helical" evidence="6">
    <location>
        <begin position="218"/>
        <end position="242"/>
    </location>
</feature>
<evidence type="ECO:0000256" key="4">
    <source>
        <dbReference type="ARBA" id="ARBA00022989"/>
    </source>
</evidence>
<dbReference type="Proteomes" id="UP000695022">
    <property type="component" value="Unplaced"/>
</dbReference>
<dbReference type="PANTHER" id="PTHR12570">
    <property type="match status" value="1"/>
</dbReference>
<keyword evidence="7" id="KW-1185">Reference proteome</keyword>
<feature type="transmembrane region" description="Helical" evidence="6">
    <location>
        <begin position="12"/>
        <end position="30"/>
    </location>
</feature>
<reference evidence="8" key="1">
    <citation type="submission" date="2025-08" db="UniProtKB">
        <authorList>
            <consortium name="RefSeq"/>
        </authorList>
    </citation>
    <scope>IDENTIFICATION</scope>
</reference>
<keyword evidence="5 6" id="KW-0472">Membrane</keyword>
<feature type="transmembrane region" description="Helical" evidence="6">
    <location>
        <begin position="191"/>
        <end position="211"/>
    </location>
</feature>
<sequence length="388" mass="41754">MASPANVDRATLKRDFYMTLGMSVVVSLFIAKKVPYSLTPADVSRSYRDFFIGLFLAISSNLFIGSSFIIKKKGLLKVQQSSGHRAGKGGHAYLREWLWWAGFLTMAVGEVANFVAYMFAPATLVTPLGALSVLVSAIMASKILNETLNILGKVGCFLCVAGATMIIIHSPKEGEVETMEDLAEKLVEPGFIVYTAVVVFIAGVLVCYFSPHYGHKNVLVYTTICSLIGSLSVMACKGVGVALRQTVAGGGNAFTSWLTYALAASVFACIAVQMNYLNRALDTFNTSLVSPIYYVFFTTFTIIASAILFKEWRHLGGREIAGNACGFATIVGAIFLLHAFREFDITLRRLRATVADDNAASTTAERRMLIVGAAATAEREDGGGGDAC</sequence>
<keyword evidence="4 6" id="KW-1133">Transmembrane helix</keyword>
<feature type="transmembrane region" description="Helical" evidence="6">
    <location>
        <begin position="320"/>
        <end position="340"/>
    </location>
</feature>
<dbReference type="SUPFAM" id="SSF103481">
    <property type="entry name" value="Multidrug resistance efflux transporter EmrE"/>
    <property type="match status" value="1"/>
</dbReference>
<comment type="subcellular location">
    <subcellularLocation>
        <location evidence="1">Membrane</location>
        <topology evidence="1">Multi-pass membrane protein</topology>
    </subcellularLocation>
</comment>
<proteinExistence type="inferred from homology"/>
<evidence type="ECO:0000256" key="5">
    <source>
        <dbReference type="ARBA" id="ARBA00023136"/>
    </source>
</evidence>
<dbReference type="InterPro" id="IPR037185">
    <property type="entry name" value="EmrE-like"/>
</dbReference>
<gene>
    <name evidence="8" type="primary">LOC106811524</name>
</gene>
<accession>A0ABM1EEQ1</accession>
<name>A0ABM1EEQ1_PRICU</name>
<dbReference type="GeneID" id="106811524"/>
<feature type="transmembrane region" description="Helical" evidence="6">
    <location>
        <begin position="288"/>
        <end position="308"/>
    </location>
</feature>
<evidence type="ECO:0000256" key="2">
    <source>
        <dbReference type="ARBA" id="ARBA00007230"/>
    </source>
</evidence>
<evidence type="ECO:0000256" key="3">
    <source>
        <dbReference type="ARBA" id="ARBA00022692"/>
    </source>
</evidence>
<evidence type="ECO:0000313" key="7">
    <source>
        <dbReference type="Proteomes" id="UP000695022"/>
    </source>
</evidence>
<dbReference type="Pfam" id="PF05653">
    <property type="entry name" value="Mg_trans_NIPA"/>
    <property type="match status" value="1"/>
</dbReference>
<feature type="transmembrane region" description="Helical" evidence="6">
    <location>
        <begin position="125"/>
        <end position="144"/>
    </location>
</feature>
<keyword evidence="3 6" id="KW-0812">Transmembrane</keyword>
<evidence type="ECO:0000256" key="1">
    <source>
        <dbReference type="ARBA" id="ARBA00004141"/>
    </source>
</evidence>
<organism evidence="7 8">
    <name type="scientific">Priapulus caudatus</name>
    <name type="common">Priapulid worm</name>
    <dbReference type="NCBI Taxonomy" id="37621"/>
    <lineage>
        <taxon>Eukaryota</taxon>
        <taxon>Metazoa</taxon>
        <taxon>Ecdysozoa</taxon>
        <taxon>Scalidophora</taxon>
        <taxon>Priapulida</taxon>
        <taxon>Priapulimorpha</taxon>
        <taxon>Priapulimorphida</taxon>
        <taxon>Priapulidae</taxon>
        <taxon>Priapulus</taxon>
    </lineage>
</organism>
<dbReference type="InterPro" id="IPR008521">
    <property type="entry name" value="Mg_trans_NIPA"/>
</dbReference>
<dbReference type="RefSeq" id="XP_014670672.1">
    <property type="nucleotide sequence ID" value="XM_014815186.1"/>
</dbReference>
<evidence type="ECO:0000313" key="8">
    <source>
        <dbReference type="RefSeq" id="XP_014670672.1"/>
    </source>
</evidence>